<feature type="region of interest" description="Disordered" evidence="1">
    <location>
        <begin position="1"/>
        <end position="30"/>
    </location>
</feature>
<organism evidence="3 4">
    <name type="scientific">Polyplosphaeria fusca</name>
    <dbReference type="NCBI Taxonomy" id="682080"/>
    <lineage>
        <taxon>Eukaryota</taxon>
        <taxon>Fungi</taxon>
        <taxon>Dikarya</taxon>
        <taxon>Ascomycota</taxon>
        <taxon>Pezizomycotina</taxon>
        <taxon>Dothideomycetes</taxon>
        <taxon>Pleosporomycetidae</taxon>
        <taxon>Pleosporales</taxon>
        <taxon>Tetraplosphaeriaceae</taxon>
        <taxon>Polyplosphaeria</taxon>
    </lineage>
</organism>
<name>A0A9P4R1U0_9PLEO</name>
<sequence length="518" mass="58847">MAPEARRSEEYELLPRTSTDSASASDTDLRYQPTPRKLSFLRLATSPWSRQFCLGFRNINSKSRPSTRKRRSSCRIFRSIILVLAGCITVLIIFTGVFLPSYTHLPEHYKALQRTCAASSQPGRGNINNEKVFIAAALYDPNGELVGGDWGRAVLKLLDLLGPDNVHLSVYENDADTAANVALKEFEKKLKCNSSITSGHLPLEDIPRITVPTGERRMKRIAFLAEVRNRALRPLHANPAIRYDRLLYINDVMFNPIDAVHLLFSTNIDDDGRAQYGAVCAVDFINAFKFYDRFATRDFEGYAMGIPFYPWFTDAGDAVSRKDVLEQKDAVRVRACWGGMTAFEAKWFTETRPTEDSFSVSPLQFRYEDDPFWDASECCLIHADLTYLRHGHDIASSSGIFTNPYIRVAYDSRSLGWLGFTRRFERLYSPIHNMLNHLVGMPFWNGRRLEQPGEKVVEKVWSWDKKSTGEDLKGSYHDVERIVLPGRFCGGRALLVLNDEPKPGEKKWMTVPLPALPP</sequence>
<accession>A0A9P4R1U0</accession>
<keyword evidence="2" id="KW-0472">Membrane</keyword>
<evidence type="ECO:0000256" key="2">
    <source>
        <dbReference type="SAM" id="Phobius"/>
    </source>
</evidence>
<keyword evidence="4" id="KW-1185">Reference proteome</keyword>
<dbReference type="Proteomes" id="UP000799444">
    <property type="component" value="Unassembled WGS sequence"/>
</dbReference>
<protein>
    <recommendedName>
        <fullName evidence="5">Glycosyltransferase family 69 protein</fullName>
    </recommendedName>
</protein>
<evidence type="ECO:0000313" key="3">
    <source>
        <dbReference type="EMBL" id="KAF2735263.1"/>
    </source>
</evidence>
<dbReference type="EMBL" id="ML996137">
    <property type="protein sequence ID" value="KAF2735263.1"/>
    <property type="molecule type" value="Genomic_DNA"/>
</dbReference>
<comment type="caution">
    <text evidence="3">The sequence shown here is derived from an EMBL/GenBank/DDBJ whole genome shotgun (WGS) entry which is preliminary data.</text>
</comment>
<dbReference type="AlphaFoldDB" id="A0A9P4R1U0"/>
<keyword evidence="2" id="KW-1133">Transmembrane helix</keyword>
<feature type="compositionally biased region" description="Basic and acidic residues" evidence="1">
    <location>
        <begin position="1"/>
        <end position="10"/>
    </location>
</feature>
<feature type="compositionally biased region" description="Low complexity" evidence="1">
    <location>
        <begin position="17"/>
        <end position="26"/>
    </location>
</feature>
<dbReference type="PANTHER" id="PTHR34144">
    <property type="entry name" value="CHROMOSOME 8, WHOLE GENOME SHOTGUN SEQUENCE"/>
    <property type="match status" value="1"/>
</dbReference>
<dbReference type="PANTHER" id="PTHR34144:SF8">
    <property type="entry name" value="GLYCOSYLTRANSFERASE FAMILY 69 PROTEIN"/>
    <property type="match status" value="1"/>
</dbReference>
<dbReference type="Pfam" id="PF11735">
    <property type="entry name" value="CAP59_mtransfer"/>
    <property type="match status" value="1"/>
</dbReference>
<reference evidence="3" key="1">
    <citation type="journal article" date="2020" name="Stud. Mycol.">
        <title>101 Dothideomycetes genomes: a test case for predicting lifestyles and emergence of pathogens.</title>
        <authorList>
            <person name="Haridas S."/>
            <person name="Albert R."/>
            <person name="Binder M."/>
            <person name="Bloem J."/>
            <person name="Labutti K."/>
            <person name="Salamov A."/>
            <person name="Andreopoulos B."/>
            <person name="Baker S."/>
            <person name="Barry K."/>
            <person name="Bills G."/>
            <person name="Bluhm B."/>
            <person name="Cannon C."/>
            <person name="Castanera R."/>
            <person name="Culley D."/>
            <person name="Daum C."/>
            <person name="Ezra D."/>
            <person name="Gonzalez J."/>
            <person name="Henrissat B."/>
            <person name="Kuo A."/>
            <person name="Liang C."/>
            <person name="Lipzen A."/>
            <person name="Lutzoni F."/>
            <person name="Magnuson J."/>
            <person name="Mondo S."/>
            <person name="Nolan M."/>
            <person name="Ohm R."/>
            <person name="Pangilinan J."/>
            <person name="Park H.-J."/>
            <person name="Ramirez L."/>
            <person name="Alfaro M."/>
            <person name="Sun H."/>
            <person name="Tritt A."/>
            <person name="Yoshinaga Y."/>
            <person name="Zwiers L.-H."/>
            <person name="Turgeon B."/>
            <person name="Goodwin S."/>
            <person name="Spatafora J."/>
            <person name="Crous P."/>
            <person name="Grigoriev I."/>
        </authorList>
    </citation>
    <scope>NUCLEOTIDE SEQUENCE</scope>
    <source>
        <strain evidence="3">CBS 125425</strain>
    </source>
</reference>
<evidence type="ECO:0000313" key="4">
    <source>
        <dbReference type="Proteomes" id="UP000799444"/>
    </source>
</evidence>
<proteinExistence type="predicted"/>
<keyword evidence="2" id="KW-0812">Transmembrane</keyword>
<dbReference type="OrthoDB" id="262547at2759"/>
<evidence type="ECO:0008006" key="5">
    <source>
        <dbReference type="Google" id="ProtNLM"/>
    </source>
</evidence>
<feature type="transmembrane region" description="Helical" evidence="2">
    <location>
        <begin position="76"/>
        <end position="99"/>
    </location>
</feature>
<evidence type="ECO:0000256" key="1">
    <source>
        <dbReference type="SAM" id="MobiDB-lite"/>
    </source>
</evidence>
<dbReference type="InterPro" id="IPR021047">
    <property type="entry name" value="Mannosyltransferase_CMT1"/>
</dbReference>
<gene>
    <name evidence="3" type="ORF">EJ04DRAFT_601067</name>
</gene>